<proteinExistence type="predicted"/>
<reference evidence="5 6" key="1">
    <citation type="submission" date="2015-01" db="EMBL/GenBank/DDBJ databases">
        <title>The Genome Sequence of Ochroconis gallopava CBS43764.</title>
        <authorList>
            <consortium name="The Broad Institute Genomics Platform"/>
            <person name="Cuomo C."/>
            <person name="de Hoog S."/>
            <person name="Gorbushina A."/>
            <person name="Stielow B."/>
            <person name="Teixiera M."/>
            <person name="Abouelleil A."/>
            <person name="Chapman S.B."/>
            <person name="Priest M."/>
            <person name="Young S.K."/>
            <person name="Wortman J."/>
            <person name="Nusbaum C."/>
            <person name="Birren B."/>
        </authorList>
    </citation>
    <scope>NUCLEOTIDE SEQUENCE [LARGE SCALE GENOMIC DNA]</scope>
    <source>
        <strain evidence="5 6">CBS 43764</strain>
    </source>
</reference>
<accession>A0A0D2A6Q8</accession>
<dbReference type="PANTHER" id="PTHR47425">
    <property type="entry name" value="FARB-RELATED"/>
    <property type="match status" value="1"/>
</dbReference>
<dbReference type="InterPro" id="IPR052761">
    <property type="entry name" value="Fungal_Detox/Toxin_TFs"/>
</dbReference>
<dbReference type="InParanoid" id="A0A0D2A6Q8"/>
<dbReference type="SMART" id="SM00906">
    <property type="entry name" value="Fungal_trans"/>
    <property type="match status" value="1"/>
</dbReference>
<dbReference type="AlphaFoldDB" id="A0A0D2A6Q8"/>
<keyword evidence="6" id="KW-1185">Reference proteome</keyword>
<dbReference type="SUPFAM" id="SSF57701">
    <property type="entry name" value="Zn2/Cys6 DNA-binding domain"/>
    <property type="match status" value="1"/>
</dbReference>
<dbReference type="SMART" id="SM00066">
    <property type="entry name" value="GAL4"/>
    <property type="match status" value="1"/>
</dbReference>
<dbReference type="PROSITE" id="PS00463">
    <property type="entry name" value="ZN2_CY6_FUNGAL_1"/>
    <property type="match status" value="1"/>
</dbReference>
<feature type="region of interest" description="Disordered" evidence="3">
    <location>
        <begin position="1"/>
        <end position="34"/>
    </location>
</feature>
<keyword evidence="1" id="KW-0479">Metal-binding</keyword>
<organism evidence="5 6">
    <name type="scientific">Verruconis gallopava</name>
    <dbReference type="NCBI Taxonomy" id="253628"/>
    <lineage>
        <taxon>Eukaryota</taxon>
        <taxon>Fungi</taxon>
        <taxon>Dikarya</taxon>
        <taxon>Ascomycota</taxon>
        <taxon>Pezizomycotina</taxon>
        <taxon>Dothideomycetes</taxon>
        <taxon>Pleosporomycetidae</taxon>
        <taxon>Venturiales</taxon>
        <taxon>Sympoventuriaceae</taxon>
        <taxon>Verruconis</taxon>
    </lineage>
</organism>
<dbReference type="VEuPathDB" id="FungiDB:PV09_06415"/>
<dbReference type="GO" id="GO:0006351">
    <property type="term" value="P:DNA-templated transcription"/>
    <property type="evidence" value="ECO:0007669"/>
    <property type="project" value="InterPro"/>
</dbReference>
<dbReference type="CDD" id="cd00067">
    <property type="entry name" value="GAL4"/>
    <property type="match status" value="1"/>
</dbReference>
<gene>
    <name evidence="5" type="ORF">PV09_06415</name>
</gene>
<evidence type="ECO:0000256" key="3">
    <source>
        <dbReference type="SAM" id="MobiDB-lite"/>
    </source>
</evidence>
<dbReference type="Pfam" id="PF04082">
    <property type="entry name" value="Fungal_trans"/>
    <property type="match status" value="1"/>
</dbReference>
<dbReference type="InterPro" id="IPR007219">
    <property type="entry name" value="XnlR_reg_dom"/>
</dbReference>
<dbReference type="OrthoDB" id="4451586at2759"/>
<dbReference type="Proteomes" id="UP000053259">
    <property type="component" value="Unassembled WGS sequence"/>
</dbReference>
<evidence type="ECO:0000313" key="5">
    <source>
        <dbReference type="EMBL" id="KIW02265.1"/>
    </source>
</evidence>
<name>A0A0D2A6Q8_9PEZI</name>
<dbReference type="STRING" id="253628.A0A0D2A6Q8"/>
<dbReference type="GO" id="GO:0003677">
    <property type="term" value="F:DNA binding"/>
    <property type="evidence" value="ECO:0007669"/>
    <property type="project" value="InterPro"/>
</dbReference>
<dbReference type="EMBL" id="KN847550">
    <property type="protein sequence ID" value="KIW02265.1"/>
    <property type="molecule type" value="Genomic_DNA"/>
</dbReference>
<dbReference type="GO" id="GO:0000981">
    <property type="term" value="F:DNA-binding transcription factor activity, RNA polymerase II-specific"/>
    <property type="evidence" value="ECO:0007669"/>
    <property type="project" value="InterPro"/>
</dbReference>
<protein>
    <recommendedName>
        <fullName evidence="4">Zn(2)-C6 fungal-type domain-containing protein</fullName>
    </recommendedName>
</protein>
<feature type="domain" description="Zn(2)-C6 fungal-type" evidence="4">
    <location>
        <begin position="38"/>
        <end position="70"/>
    </location>
</feature>
<dbReference type="GO" id="GO:0008270">
    <property type="term" value="F:zinc ion binding"/>
    <property type="evidence" value="ECO:0007669"/>
    <property type="project" value="InterPro"/>
</dbReference>
<evidence type="ECO:0000256" key="2">
    <source>
        <dbReference type="ARBA" id="ARBA00023242"/>
    </source>
</evidence>
<dbReference type="HOGENOM" id="CLU_006329_1_4_1"/>
<evidence type="ECO:0000259" key="4">
    <source>
        <dbReference type="PROSITE" id="PS50048"/>
    </source>
</evidence>
<keyword evidence="2" id="KW-0539">Nucleus</keyword>
<dbReference type="GeneID" id="27314388"/>
<dbReference type="PANTHER" id="PTHR47425:SF3">
    <property type="entry name" value="ZN(II)2CYS6 TRANSCRIPTION FACTOR (EUROFUNG)"/>
    <property type="match status" value="1"/>
</dbReference>
<dbReference type="PROSITE" id="PS50048">
    <property type="entry name" value="ZN2_CY6_FUNGAL_2"/>
    <property type="match status" value="1"/>
</dbReference>
<sequence length="811" mass="89990">MPGVSPPADKMTNKKRTSTQAAGEDGQEKPIKRRASTACQACRARKVRCNVLENGPPCTNCRLDDVQCTISIGKRRLGVSRGNAEAILLFSDHGPSDGVEGTYFSGFHSNHNHGHTHNHGHNLGQMQKRNLNGSPQHVPPMMHRAAFPAYNRTSNVSIESFPEQQYQFMETAFGRAAHTASPPISHGSADAQMSLAAGLPELRSSPANLLPPVLPQWVKPLPERINPDDAEFLARKGALSVHDSAFRNELLKCFIRWVYPWSPVISLDNVVRTMSGGNGATDKISLLLFQAMMFAGAGFADLAILRSAGFNSRKDARKHFFNRCKLLYDFEYEDDRLVLIQALVLMTYWHDSADDQKDIWHWITVAVALAQTIGLNQDPDTLEMSTSEKHLRKRVWWSLFMRDRLVALAMRRAAKIQLNESHVPPLSIADFDVYEGSASANTDFLKMDVAQRERIAMVSVECCKLCTIIGRILETQYSTTCIRRRRSGSQERPNTTTTMVLVPRKAQDDKIQVLALDAMLSGWAEDLPPEISYENIKRQGNQTDNFDMKLHCAQLSMLYHTAIIMLFRPAHLSHSANGTRLETTQESKSALDKTRDSGVQITRISTELESMNSVRYLLTVGVTIVVHAAMVQLIEAGSPNPTHRQQSIENLAKSMRVLEQLCDVYIAADLAVQLLHAGIAKAGIRLTTSGQQQRTSISPLSVIDEEPSRERFMSQAILQDKPASDMSLSEDPPMVSATDEFAPNLWPGLTPSGQTPGVDNLFGFHDTTFSLDENMGEFGNFGYGTVSGGKDGFFSESDAALLEPHLQWITT</sequence>
<dbReference type="InterPro" id="IPR001138">
    <property type="entry name" value="Zn2Cys6_DnaBD"/>
</dbReference>
<dbReference type="Gene3D" id="4.10.240.10">
    <property type="entry name" value="Zn(2)-C6 fungal-type DNA-binding domain"/>
    <property type="match status" value="1"/>
</dbReference>
<dbReference type="RefSeq" id="XP_016212134.1">
    <property type="nucleotide sequence ID" value="XM_016360052.1"/>
</dbReference>
<evidence type="ECO:0000256" key="1">
    <source>
        <dbReference type="ARBA" id="ARBA00022723"/>
    </source>
</evidence>
<evidence type="ECO:0000313" key="6">
    <source>
        <dbReference type="Proteomes" id="UP000053259"/>
    </source>
</evidence>
<dbReference type="CDD" id="cd12148">
    <property type="entry name" value="fungal_TF_MHR"/>
    <property type="match status" value="1"/>
</dbReference>
<dbReference type="Pfam" id="PF00172">
    <property type="entry name" value="Zn_clus"/>
    <property type="match status" value="1"/>
</dbReference>
<dbReference type="InterPro" id="IPR036864">
    <property type="entry name" value="Zn2-C6_fun-type_DNA-bd_sf"/>
</dbReference>